<evidence type="ECO:0000313" key="4">
    <source>
        <dbReference type="EMBL" id="CAE8661387.1"/>
    </source>
</evidence>
<comment type="caution">
    <text evidence="3">The sequence shown here is derived from an EMBL/GenBank/DDBJ whole genome shotgun (WGS) entry which is preliminary data.</text>
</comment>
<dbReference type="AlphaFoldDB" id="A0A813HY21"/>
<feature type="compositionally biased region" description="Low complexity" evidence="1">
    <location>
        <begin position="18"/>
        <end position="40"/>
    </location>
</feature>
<keyword evidence="2" id="KW-1133">Transmembrane helix</keyword>
<proteinExistence type="predicted"/>
<evidence type="ECO:0000313" key="5">
    <source>
        <dbReference type="Proteomes" id="UP000654075"/>
    </source>
</evidence>
<keyword evidence="2" id="KW-0812">Transmembrane</keyword>
<dbReference type="Proteomes" id="UP000654075">
    <property type="component" value="Unassembled WGS sequence"/>
</dbReference>
<sequence>MHSHNNNNDNNHQHHQHNNNNYQNNNNSSNQNNNNNNNNDNNHHHHDAEEEEEAWFPEDGAPRHLCTWAANMTIMFGFGLILLGIHILREKKMSKQITKILLKLLCFLRKQKIFSKKT</sequence>
<accession>A0A813HY21</accession>
<feature type="compositionally biased region" description="Low complexity" evidence="1">
    <location>
        <begin position="1"/>
        <end position="10"/>
    </location>
</feature>
<gene>
    <name evidence="3" type="ORF">PGLA1383_LOCUS56812</name>
    <name evidence="4" type="ORF">PGLA2088_LOCUS14497</name>
</gene>
<feature type="region of interest" description="Disordered" evidence="1">
    <location>
        <begin position="1"/>
        <end position="56"/>
    </location>
</feature>
<evidence type="ECO:0000256" key="2">
    <source>
        <dbReference type="SAM" id="Phobius"/>
    </source>
</evidence>
<organism evidence="3 5">
    <name type="scientific">Polarella glacialis</name>
    <name type="common">Dinoflagellate</name>
    <dbReference type="NCBI Taxonomy" id="89957"/>
    <lineage>
        <taxon>Eukaryota</taxon>
        <taxon>Sar</taxon>
        <taxon>Alveolata</taxon>
        <taxon>Dinophyceae</taxon>
        <taxon>Suessiales</taxon>
        <taxon>Suessiaceae</taxon>
        <taxon>Polarella</taxon>
    </lineage>
</organism>
<dbReference type="Proteomes" id="UP000626109">
    <property type="component" value="Unassembled WGS sequence"/>
</dbReference>
<evidence type="ECO:0000256" key="1">
    <source>
        <dbReference type="SAM" id="MobiDB-lite"/>
    </source>
</evidence>
<evidence type="ECO:0000313" key="3">
    <source>
        <dbReference type="EMBL" id="CAE8642305.1"/>
    </source>
</evidence>
<keyword evidence="2" id="KW-0472">Membrane</keyword>
<reference evidence="3" key="1">
    <citation type="submission" date="2021-02" db="EMBL/GenBank/DDBJ databases">
        <authorList>
            <person name="Dougan E. K."/>
            <person name="Rhodes N."/>
            <person name="Thang M."/>
            <person name="Chan C."/>
        </authorList>
    </citation>
    <scope>NUCLEOTIDE SEQUENCE</scope>
</reference>
<feature type="transmembrane region" description="Helical" evidence="2">
    <location>
        <begin position="68"/>
        <end position="88"/>
    </location>
</feature>
<dbReference type="EMBL" id="CAJNNW010017705">
    <property type="protein sequence ID" value="CAE8661387.1"/>
    <property type="molecule type" value="Genomic_DNA"/>
</dbReference>
<keyword evidence="5" id="KW-1185">Reference proteome</keyword>
<protein>
    <submittedName>
        <fullName evidence="3">Uncharacterized protein</fullName>
    </submittedName>
</protein>
<name>A0A813HY21_POLGL</name>
<dbReference type="EMBL" id="CAJNNV010033148">
    <property type="protein sequence ID" value="CAE8642305.1"/>
    <property type="molecule type" value="Genomic_DNA"/>
</dbReference>